<dbReference type="STRING" id="225164.V4A2M7"/>
<dbReference type="CTD" id="20236261"/>
<dbReference type="GO" id="GO:0016491">
    <property type="term" value="F:oxidoreductase activity"/>
    <property type="evidence" value="ECO:0007669"/>
    <property type="project" value="UniProtKB-KW"/>
</dbReference>
<organism evidence="2 3">
    <name type="scientific">Lottia gigantea</name>
    <name type="common">Giant owl limpet</name>
    <dbReference type="NCBI Taxonomy" id="225164"/>
    <lineage>
        <taxon>Eukaryota</taxon>
        <taxon>Metazoa</taxon>
        <taxon>Spiralia</taxon>
        <taxon>Lophotrochozoa</taxon>
        <taxon>Mollusca</taxon>
        <taxon>Gastropoda</taxon>
        <taxon>Patellogastropoda</taxon>
        <taxon>Lottioidea</taxon>
        <taxon>Lottiidae</taxon>
        <taxon>Lottia</taxon>
    </lineage>
</organism>
<dbReference type="SUPFAM" id="SSF51735">
    <property type="entry name" value="NAD(P)-binding Rossmann-fold domains"/>
    <property type="match status" value="1"/>
</dbReference>
<gene>
    <name evidence="2" type="ORF">LOTGIDRAFT_154284</name>
</gene>
<dbReference type="Gene3D" id="3.40.50.720">
    <property type="entry name" value="NAD(P)-binding Rossmann-like Domain"/>
    <property type="match status" value="1"/>
</dbReference>
<dbReference type="Pfam" id="PF00106">
    <property type="entry name" value="adh_short"/>
    <property type="match status" value="1"/>
</dbReference>
<dbReference type="AlphaFoldDB" id="V4A2M7"/>
<proteinExistence type="predicted"/>
<keyword evidence="3" id="KW-1185">Reference proteome</keyword>
<reference evidence="2 3" key="1">
    <citation type="journal article" date="2013" name="Nature">
        <title>Insights into bilaterian evolution from three spiralian genomes.</title>
        <authorList>
            <person name="Simakov O."/>
            <person name="Marletaz F."/>
            <person name="Cho S.J."/>
            <person name="Edsinger-Gonzales E."/>
            <person name="Havlak P."/>
            <person name="Hellsten U."/>
            <person name="Kuo D.H."/>
            <person name="Larsson T."/>
            <person name="Lv J."/>
            <person name="Arendt D."/>
            <person name="Savage R."/>
            <person name="Osoegawa K."/>
            <person name="de Jong P."/>
            <person name="Grimwood J."/>
            <person name="Chapman J.A."/>
            <person name="Shapiro H."/>
            <person name="Aerts A."/>
            <person name="Otillar R.P."/>
            <person name="Terry A.Y."/>
            <person name="Boore J.L."/>
            <person name="Grigoriev I.V."/>
            <person name="Lindberg D.R."/>
            <person name="Seaver E.C."/>
            <person name="Weisblat D.A."/>
            <person name="Putnam N.H."/>
            <person name="Rokhsar D.S."/>
        </authorList>
    </citation>
    <scope>NUCLEOTIDE SEQUENCE [LARGE SCALE GENOMIC DNA]</scope>
</reference>
<dbReference type="HOGENOM" id="CLU_010194_44_4_1"/>
<dbReference type="GeneID" id="20236261"/>
<sequence length="331" mass="37425">MSEEKEVFARQIREGRQKAEASDLGYPEVKLTEDDVYIVTGANTGIGYEVAKNIARMGAKVILACRNMTKAEKAIQQMQMEYEKSFEESSRSGEPITLNVVKMELDLSSFDSTMKFIETFKAQYSNLKGLICNAGVVTTERELTKDGNEIMFQVNFLSQFVLNLHFLPLLLKNGNDSRITLVSSDSYIEGAIEFDNMNCEKQFLSTFNVYGKSKLCQVMSTYWLSRHLKNKSVTITACNPGFIQTQMTAALDMLNPYMDQTLSPEVGAKTVIKAATSPEYKGQTALFFDNCQPIPTTDYARDEKLQEKLIQYVMGILKPYLPKNLEDYIEC</sequence>
<dbReference type="KEGG" id="lgi:LOTGIDRAFT_154284"/>
<dbReference type="PANTHER" id="PTHR43157">
    <property type="entry name" value="PHOSPHATIDYLINOSITOL-GLYCAN BIOSYNTHESIS CLASS F PROTEIN-RELATED"/>
    <property type="match status" value="1"/>
</dbReference>
<dbReference type="RefSeq" id="XP_009060233.1">
    <property type="nucleotide sequence ID" value="XM_009061985.1"/>
</dbReference>
<dbReference type="OrthoDB" id="191139at2759"/>
<evidence type="ECO:0000313" key="2">
    <source>
        <dbReference type="EMBL" id="ESO89195.1"/>
    </source>
</evidence>
<dbReference type="PRINTS" id="PR00081">
    <property type="entry name" value="GDHRDH"/>
</dbReference>
<dbReference type="PANTHER" id="PTHR43157:SF31">
    <property type="entry name" value="PHOSPHATIDYLINOSITOL-GLYCAN BIOSYNTHESIS CLASS F PROTEIN"/>
    <property type="match status" value="1"/>
</dbReference>
<dbReference type="OMA" id="DGHEAQW"/>
<accession>V4A2M7</accession>
<dbReference type="InterPro" id="IPR002347">
    <property type="entry name" value="SDR_fam"/>
</dbReference>
<dbReference type="EMBL" id="KB202619">
    <property type="protein sequence ID" value="ESO89195.1"/>
    <property type="molecule type" value="Genomic_DNA"/>
</dbReference>
<name>V4A2M7_LOTGI</name>
<protein>
    <submittedName>
        <fullName evidence="2">Uncharacterized protein</fullName>
    </submittedName>
</protein>
<keyword evidence="1" id="KW-0560">Oxidoreductase</keyword>
<dbReference type="Proteomes" id="UP000030746">
    <property type="component" value="Unassembled WGS sequence"/>
</dbReference>
<dbReference type="InterPro" id="IPR036291">
    <property type="entry name" value="NAD(P)-bd_dom_sf"/>
</dbReference>
<evidence type="ECO:0000313" key="3">
    <source>
        <dbReference type="Proteomes" id="UP000030746"/>
    </source>
</evidence>
<evidence type="ECO:0000256" key="1">
    <source>
        <dbReference type="ARBA" id="ARBA00023002"/>
    </source>
</evidence>